<keyword evidence="4" id="KW-0472">Membrane</keyword>
<keyword evidence="5" id="KW-0564">Palmitate</keyword>
<feature type="chain" id="PRO_5013391884" evidence="7">
    <location>
        <begin position="21"/>
        <end position="49"/>
    </location>
</feature>
<keyword evidence="9" id="KW-1185">Reference proteome</keyword>
<dbReference type="AlphaFoldDB" id="A0A1Z4C0N9"/>
<evidence type="ECO:0000256" key="6">
    <source>
        <dbReference type="ARBA" id="ARBA00023288"/>
    </source>
</evidence>
<protein>
    <submittedName>
        <fullName evidence="8">Entericidin</fullName>
    </submittedName>
</protein>
<evidence type="ECO:0000256" key="5">
    <source>
        <dbReference type="ARBA" id="ARBA00023139"/>
    </source>
</evidence>
<comment type="similarity">
    <text evidence="1">Belongs to the EcnA/EcnB lipoprotein family.</text>
</comment>
<accession>A0A1Z4C0N9</accession>
<organism evidence="8 9">
    <name type="scientific">Methylovulum psychrotolerans</name>
    <dbReference type="NCBI Taxonomy" id="1704499"/>
    <lineage>
        <taxon>Bacteria</taxon>
        <taxon>Pseudomonadati</taxon>
        <taxon>Pseudomonadota</taxon>
        <taxon>Gammaproteobacteria</taxon>
        <taxon>Methylococcales</taxon>
        <taxon>Methylococcaceae</taxon>
        <taxon>Methylovulum</taxon>
    </lineage>
</organism>
<dbReference type="GO" id="GO:0016020">
    <property type="term" value="C:membrane"/>
    <property type="evidence" value="ECO:0007669"/>
    <property type="project" value="InterPro"/>
</dbReference>
<evidence type="ECO:0000256" key="4">
    <source>
        <dbReference type="ARBA" id="ARBA00023136"/>
    </source>
</evidence>
<dbReference type="KEGG" id="mpsy:CEK71_13925"/>
<dbReference type="EMBL" id="CP022129">
    <property type="protein sequence ID" value="ASF47083.1"/>
    <property type="molecule type" value="Genomic_DNA"/>
</dbReference>
<keyword evidence="2" id="KW-1003">Cell membrane</keyword>
<evidence type="ECO:0000256" key="3">
    <source>
        <dbReference type="ARBA" id="ARBA00022729"/>
    </source>
</evidence>
<gene>
    <name evidence="8" type="ORF">CEK71_13925</name>
</gene>
<reference evidence="8 9" key="1">
    <citation type="submission" date="2017-06" db="EMBL/GenBank/DDBJ databases">
        <title>Genome Sequencing of the methanotroph Methylovulum psychrotolerants str. HV10-M2 isolated from a high-altitude environment.</title>
        <authorList>
            <person name="Mateos-Rivera A."/>
        </authorList>
    </citation>
    <scope>NUCLEOTIDE SEQUENCE [LARGE SCALE GENOMIC DNA]</scope>
    <source>
        <strain evidence="8 9">HV10_M2</strain>
    </source>
</reference>
<feature type="signal peptide" evidence="7">
    <location>
        <begin position="1"/>
        <end position="20"/>
    </location>
</feature>
<proteinExistence type="inferred from homology"/>
<dbReference type="Proteomes" id="UP000197019">
    <property type="component" value="Chromosome"/>
</dbReference>
<dbReference type="GO" id="GO:0009636">
    <property type="term" value="P:response to toxic substance"/>
    <property type="evidence" value="ECO:0007669"/>
    <property type="project" value="InterPro"/>
</dbReference>
<name>A0A1Z4C0N9_9GAMM</name>
<dbReference type="PROSITE" id="PS51257">
    <property type="entry name" value="PROKAR_LIPOPROTEIN"/>
    <property type="match status" value="1"/>
</dbReference>
<evidence type="ECO:0000256" key="2">
    <source>
        <dbReference type="ARBA" id="ARBA00022475"/>
    </source>
</evidence>
<dbReference type="InterPro" id="IPR012556">
    <property type="entry name" value="Entericidin"/>
</dbReference>
<keyword evidence="6" id="KW-0449">Lipoprotein</keyword>
<evidence type="ECO:0000256" key="1">
    <source>
        <dbReference type="ARBA" id="ARBA00010296"/>
    </source>
</evidence>
<keyword evidence="3 7" id="KW-0732">Signal</keyword>
<evidence type="ECO:0000256" key="7">
    <source>
        <dbReference type="SAM" id="SignalP"/>
    </source>
</evidence>
<evidence type="ECO:0000313" key="8">
    <source>
        <dbReference type="EMBL" id="ASF47083.1"/>
    </source>
</evidence>
<evidence type="ECO:0000313" key="9">
    <source>
        <dbReference type="Proteomes" id="UP000197019"/>
    </source>
</evidence>
<dbReference type="RefSeq" id="WP_088619955.1">
    <property type="nucleotide sequence ID" value="NZ_CP022129.1"/>
</dbReference>
<dbReference type="Pfam" id="PF08085">
    <property type="entry name" value="Entericidin"/>
    <property type="match status" value="1"/>
</dbReference>
<sequence length="49" mass="5124">MTKKLLAWALVLGFMATLTACNTIEGMGKDVESGGNHVEGAAKDVKKGM</sequence>
<dbReference type="OrthoDB" id="9181810at2"/>